<gene>
    <name evidence="2" type="ORF">HMPREF9607_01396</name>
</gene>
<reference evidence="2" key="1">
    <citation type="submission" date="2010-08" db="EMBL/GenBank/DDBJ databases">
        <authorList>
            <person name="Weinstock G."/>
            <person name="Sodergren E."/>
            <person name="Clifton S."/>
            <person name="Fulton L."/>
            <person name="Fulton B."/>
            <person name="Courtney L."/>
            <person name="Fronick C."/>
            <person name="Harrison M."/>
            <person name="Strong C."/>
            <person name="Farmer C."/>
            <person name="Delahaunty K."/>
            <person name="Markovic C."/>
            <person name="Hall O."/>
            <person name="Minx P."/>
            <person name="Tomlinson C."/>
            <person name="Mitreva M."/>
            <person name="Hou S."/>
            <person name="Chen J."/>
            <person name="Wollam A."/>
            <person name="Pepin K.H."/>
            <person name="Johnson M."/>
            <person name="Bhonagiri V."/>
            <person name="Zhang X."/>
            <person name="Suruliraj S."/>
            <person name="Warren W."/>
            <person name="Chinwalla A."/>
            <person name="Mardis E.R."/>
            <person name="Wilson R.K."/>
        </authorList>
    </citation>
    <scope>NUCLEOTIDE SEQUENCE [LARGE SCALE GENOMIC DNA]</scope>
    <source>
        <strain evidence="2">HL044PA1</strain>
    </source>
</reference>
<dbReference type="EMBL" id="ADZU01000023">
    <property type="protein sequence ID" value="EFS92452.1"/>
    <property type="molecule type" value="Genomic_DNA"/>
</dbReference>
<keyword evidence="1" id="KW-0472">Membrane</keyword>
<evidence type="ECO:0008006" key="4">
    <source>
        <dbReference type="Google" id="ProtNLM"/>
    </source>
</evidence>
<protein>
    <recommendedName>
        <fullName evidence="4">Tat pathway signal sequence domain protein</fullName>
    </recommendedName>
</protein>
<organism evidence="2 3">
    <name type="scientific">Cutibacterium modestum HL044PA1</name>
    <dbReference type="NCBI Taxonomy" id="765109"/>
    <lineage>
        <taxon>Bacteria</taxon>
        <taxon>Bacillati</taxon>
        <taxon>Actinomycetota</taxon>
        <taxon>Actinomycetes</taxon>
        <taxon>Propionibacteriales</taxon>
        <taxon>Propionibacteriaceae</taxon>
        <taxon>Cutibacterium</taxon>
        <taxon>Cutibacterium modestum</taxon>
    </lineage>
</organism>
<evidence type="ECO:0000313" key="3">
    <source>
        <dbReference type="Proteomes" id="UP000003179"/>
    </source>
</evidence>
<keyword evidence="1" id="KW-1133">Transmembrane helix</keyword>
<evidence type="ECO:0000256" key="1">
    <source>
        <dbReference type="SAM" id="Phobius"/>
    </source>
</evidence>
<proteinExistence type="predicted"/>
<comment type="caution">
    <text evidence="2">The sequence shown here is derived from an EMBL/GenBank/DDBJ whole genome shotgun (WGS) entry which is preliminary data.</text>
</comment>
<sequence>MTETSQPRTESLDKETIHMKSHKLLTIAVAAVMATSGLGTMIPSQSAHASGPSQEEQAQQIGPKTCVSFLGRPGSSGQFPLGIIPPNWGTNGWQRMGSANRPDLPSKVVMRDNNEGFNQRMDFALRDGKVYGRFQSENQWRHVDTPPCLDGQISAISVNDAMLVAVDSNGWVYTLNNLLSSPKDWGWFRAWGSPFWFGRGLKLDNHDQGRWALSLIDNQTDRTYRGVDGHDHPISLAMCTEIMMVSKDGAHIYQHDPWLQNDYSFEASTPYNSRFRVHSMSASGSVALITNDHGDMFTRLWDYDIAGTDPAQFRYTWQDQSNLPSPSTWLQGKINPRYAAIKLPPAGWKHQPKVPGEITDRLTVVSTAPGSQNRELRVEGRRDGHTGYWSKMIDAKTWTFVPTDQSLKGKSLDNPQRDTSKVGLGSASGVHYSGSLQGAATIDIKDFAYQSTTRTVDLKISGKTYPVKLHSIDGRLKTAISMLSPRKRGLTDTPRYYDAAIEVPDSYLEDPNFSSFMKGYMRGEKVHEVYLVVTKDSFKVINDRHPGIALRLGRNVSILHRVK</sequence>
<evidence type="ECO:0000313" key="2">
    <source>
        <dbReference type="EMBL" id="EFS92452.1"/>
    </source>
</evidence>
<feature type="transmembrane region" description="Helical" evidence="1">
    <location>
        <begin position="24"/>
        <end position="42"/>
    </location>
</feature>
<keyword evidence="3" id="KW-1185">Reference proteome</keyword>
<dbReference type="Proteomes" id="UP000003179">
    <property type="component" value="Unassembled WGS sequence"/>
</dbReference>
<keyword evidence="1" id="KW-0812">Transmembrane</keyword>
<name>A0ABP2K8D2_9ACTN</name>
<accession>A0ABP2K8D2</accession>